<dbReference type="STRING" id="633148.Tagg_0347"/>
<feature type="transmembrane region" description="Helical" evidence="1">
    <location>
        <begin position="57"/>
        <end position="78"/>
    </location>
</feature>
<name>D5U0H2_THEAM</name>
<dbReference type="KEGG" id="tag:Tagg_0347"/>
<reference evidence="2 3" key="1">
    <citation type="journal article" date="2010" name="Stand. Genomic Sci.">
        <title>Complete genome sequence of Thermosphaera aggregans type strain (M11TL).</title>
        <authorList>
            <person name="Spring S."/>
            <person name="Rachel R."/>
            <person name="Lapidus A."/>
            <person name="Davenport K."/>
            <person name="Tice H."/>
            <person name="Copeland A."/>
            <person name="Cheng J.F."/>
            <person name="Lucas S."/>
            <person name="Chen F."/>
            <person name="Nolan M."/>
            <person name="Bruce D."/>
            <person name="Goodwin L."/>
            <person name="Pitluck S."/>
            <person name="Ivanova N."/>
            <person name="Mavromatis K."/>
            <person name="Ovchinnikova G."/>
            <person name="Pati A."/>
            <person name="Chen A."/>
            <person name="Palaniappan K."/>
            <person name="Land M."/>
            <person name="Hauser L."/>
            <person name="Chang Y.J."/>
            <person name="Jeffries C.C."/>
            <person name="Brettin T."/>
            <person name="Detter J.C."/>
            <person name="Tapia R."/>
            <person name="Han C."/>
            <person name="Heimerl T."/>
            <person name="Weikl F."/>
            <person name="Brambilla E."/>
            <person name="Goker M."/>
            <person name="Bristow J."/>
            <person name="Eisen J.A."/>
            <person name="Markowitz V."/>
            <person name="Hugenholtz P."/>
            <person name="Kyrpides N.C."/>
            <person name="Klenk H.P."/>
        </authorList>
    </citation>
    <scope>NUCLEOTIDE SEQUENCE [LARGE SCALE GENOMIC DNA]</scope>
    <source>
        <strain evidence="3">DSM 11486 / M11TL</strain>
    </source>
</reference>
<dbReference type="EMBL" id="CP001939">
    <property type="protein sequence ID" value="ADG90622.1"/>
    <property type="molecule type" value="Genomic_DNA"/>
</dbReference>
<sequence length="260" mass="28691">MKTFTRYLRLLYVGGVLARLHLTSYLAWIINGVFWSIILIIPASYLSPNPVITLKLLVPGIIGMSLASTGLWTGTEFLRWMVHDGLTDMFRENGMGVYHYIVCTLPVDLLLSGVVSLALLGLVSSGFYGIDPVWWLRGDPLLMTLGLFTLMVVELFYGGLAGYLYTKTRLSSSWTGILQIGVTVGTVIPASAYPLPYLAFLNPASLSAELLRASYGVSGFLSKPLMLLTSVLTPTYLLVGWVLSKKCDELIARYGLEYRM</sequence>
<evidence type="ECO:0000313" key="2">
    <source>
        <dbReference type="EMBL" id="ADG90622.1"/>
    </source>
</evidence>
<feature type="transmembrane region" description="Helical" evidence="1">
    <location>
        <begin position="25"/>
        <end position="45"/>
    </location>
</feature>
<keyword evidence="3" id="KW-1185">Reference proteome</keyword>
<organism evidence="2 3">
    <name type="scientific">Thermosphaera aggregans (strain DSM 11486 / M11TL)</name>
    <dbReference type="NCBI Taxonomy" id="633148"/>
    <lineage>
        <taxon>Archaea</taxon>
        <taxon>Thermoproteota</taxon>
        <taxon>Thermoprotei</taxon>
        <taxon>Desulfurococcales</taxon>
        <taxon>Desulfurococcaceae</taxon>
        <taxon>Thermosphaera</taxon>
    </lineage>
</organism>
<evidence type="ECO:0000313" key="3">
    <source>
        <dbReference type="Proteomes" id="UP000002376"/>
    </source>
</evidence>
<gene>
    <name evidence="2" type="ordered locus">Tagg_0347</name>
</gene>
<keyword evidence="1" id="KW-0472">Membrane</keyword>
<feature type="transmembrane region" description="Helical" evidence="1">
    <location>
        <begin position="177"/>
        <end position="200"/>
    </location>
</feature>
<feature type="transmembrane region" description="Helical" evidence="1">
    <location>
        <begin position="98"/>
        <end position="122"/>
    </location>
</feature>
<protein>
    <submittedName>
        <fullName evidence="2">Uncharacterized protein</fullName>
    </submittedName>
</protein>
<dbReference type="eggNOG" id="arCOG01465">
    <property type="taxonomic scope" value="Archaea"/>
</dbReference>
<dbReference type="OrthoDB" id="374205at2157"/>
<dbReference type="GeneID" id="9165360"/>
<dbReference type="AlphaFoldDB" id="D5U0H2"/>
<accession>D5U0H2</accession>
<feature type="transmembrane region" description="Helical" evidence="1">
    <location>
        <begin position="142"/>
        <end position="165"/>
    </location>
</feature>
<proteinExistence type="predicted"/>
<keyword evidence="1" id="KW-1133">Transmembrane helix</keyword>
<dbReference type="Proteomes" id="UP000002376">
    <property type="component" value="Chromosome"/>
</dbReference>
<feature type="transmembrane region" description="Helical" evidence="1">
    <location>
        <begin position="220"/>
        <end position="243"/>
    </location>
</feature>
<keyword evidence="1" id="KW-0812">Transmembrane</keyword>
<dbReference type="HOGENOM" id="CLU_1080133_0_0_2"/>
<evidence type="ECO:0000256" key="1">
    <source>
        <dbReference type="SAM" id="Phobius"/>
    </source>
</evidence>
<reference evidence="3" key="2">
    <citation type="journal article" date="2010" name="Stand. Genomic Sci.">
        <title>Complete genome sequence of Thermosphaera aggregans type strain (M11TLT).</title>
        <authorList>
            <person name="Spring S."/>
            <person name="Rachel R."/>
            <person name="Lapidus A."/>
            <person name="Davenport K."/>
            <person name="Tice H."/>
            <person name="Copeland A."/>
            <person name="Cheng J.-F."/>
            <person name="Lucas S."/>
            <person name="Chen F."/>
            <person name="Nolan M."/>
            <person name="Bruce D."/>
            <person name="Goodwin L."/>
            <person name="Pitluck S."/>
            <person name="Ivanova N."/>
            <person name="Mavromatis K."/>
            <person name="Ovchinnikova G."/>
            <person name="Pati A."/>
            <person name="Chen A."/>
            <person name="Palaniappan K."/>
            <person name="Land M."/>
            <person name="Hauser L."/>
            <person name="Chang Y.-J."/>
            <person name="Jeffries C.C."/>
            <person name="Brettin T."/>
            <person name="Detter J.C."/>
            <person name="Tapia R."/>
            <person name="Han C."/>
            <person name="Heimerl T."/>
            <person name="Weikl F."/>
            <person name="Brambilla E."/>
            <person name="Goker M."/>
            <person name="Bristow J."/>
            <person name="Eisen J.A."/>
            <person name="Markowitz V."/>
            <person name="Hugenholtz P."/>
            <person name="Kyrpides N.C."/>
            <person name="Klenk H.-P."/>
        </authorList>
    </citation>
    <scope>NUCLEOTIDE SEQUENCE [LARGE SCALE GENOMIC DNA]</scope>
    <source>
        <strain evidence="3">DSM 11486 / M11TL</strain>
    </source>
</reference>
<reference key="3">
    <citation type="submission" date="2010-02" db="EMBL/GenBank/DDBJ databases">
        <title>Complete genome sequence of Thermosphaera aggregans type strain (M11TL).</title>
        <authorList>
            <consortium name="US DOE Joint Genome Institute (JGI-PGF)"/>
            <person name="Spring S."/>
            <person name="Lapidus A."/>
            <person name="Munk C."/>
            <person name="Schroeder M."/>
            <person name="Glavina Del Rio T."/>
            <person name="Tice H."/>
            <person name="Copeland A."/>
            <person name="Cheng J.-F."/>
            <person name="Lucas S."/>
            <person name="Chen F."/>
            <person name="Nolan M."/>
            <person name="Bruce D."/>
            <person name="Goodwin L."/>
            <person name="Pitluck S."/>
            <person name="Ivanova N."/>
            <person name="Mavromatis K."/>
            <person name="Ovchinnikova G."/>
            <person name="Pati A."/>
            <person name="Chen A."/>
            <person name="Palaniappan K."/>
            <person name="Land M."/>
            <person name="Hauser L."/>
            <person name="Chang Y.-J."/>
            <person name="Jeffries C.C."/>
            <person name="Brettin T."/>
            <person name="Detter J.C."/>
            <person name="Tapia R."/>
            <person name="Han C."/>
            <person name="Chain P."/>
            <person name="Heimerl T."/>
            <person name="Weik F."/>
            <person name="Goker M."/>
            <person name="Rachel R."/>
            <person name="Bristow J."/>
            <person name="Eisen J.A."/>
            <person name="Markowitz V."/>
            <person name="Hugenholtz P."/>
            <person name="Kyrpides N.C."/>
            <person name="Klenk H.-P."/>
        </authorList>
    </citation>
    <scope>NUCLEOTIDE SEQUENCE</scope>
    <source>
        <strain>DSM 11486</strain>
    </source>
</reference>
<dbReference type="RefSeq" id="WP_013129215.1">
    <property type="nucleotide sequence ID" value="NC_014160.1"/>
</dbReference>